<accession>A0A0U1LN11</accession>
<evidence type="ECO:0000313" key="2">
    <source>
        <dbReference type="EMBL" id="CRG84492.1"/>
    </source>
</evidence>
<dbReference type="AlphaFoldDB" id="A0A0U1LN11"/>
<gene>
    <name evidence="2" type="ORF">PISL3812_01773</name>
</gene>
<feature type="region of interest" description="Disordered" evidence="1">
    <location>
        <begin position="1"/>
        <end position="75"/>
    </location>
</feature>
<dbReference type="EMBL" id="CVMT01000001">
    <property type="protein sequence ID" value="CRG84492.1"/>
    <property type="molecule type" value="Genomic_DNA"/>
</dbReference>
<evidence type="ECO:0000256" key="1">
    <source>
        <dbReference type="SAM" id="MobiDB-lite"/>
    </source>
</evidence>
<name>A0A0U1LN11_TALIS</name>
<dbReference type="STRING" id="28573.A0A0U1LN11"/>
<proteinExistence type="predicted"/>
<dbReference type="Proteomes" id="UP000054383">
    <property type="component" value="Unassembled WGS sequence"/>
</dbReference>
<organism evidence="2 3">
    <name type="scientific">Talaromyces islandicus</name>
    <name type="common">Penicillium islandicum</name>
    <dbReference type="NCBI Taxonomy" id="28573"/>
    <lineage>
        <taxon>Eukaryota</taxon>
        <taxon>Fungi</taxon>
        <taxon>Dikarya</taxon>
        <taxon>Ascomycota</taxon>
        <taxon>Pezizomycotina</taxon>
        <taxon>Eurotiomycetes</taxon>
        <taxon>Eurotiomycetidae</taxon>
        <taxon>Eurotiales</taxon>
        <taxon>Trichocomaceae</taxon>
        <taxon>Talaromyces</taxon>
        <taxon>Talaromyces sect. Islandici</taxon>
    </lineage>
</organism>
<dbReference type="OrthoDB" id="4338954at2759"/>
<keyword evidence="3" id="KW-1185">Reference proteome</keyword>
<evidence type="ECO:0000313" key="3">
    <source>
        <dbReference type="Proteomes" id="UP000054383"/>
    </source>
</evidence>
<feature type="compositionally biased region" description="Polar residues" evidence="1">
    <location>
        <begin position="61"/>
        <end position="75"/>
    </location>
</feature>
<reference evidence="2 3" key="1">
    <citation type="submission" date="2015-04" db="EMBL/GenBank/DDBJ databases">
        <authorList>
            <person name="Syromyatnikov M.Y."/>
            <person name="Popov V.N."/>
        </authorList>
    </citation>
    <scope>NUCLEOTIDE SEQUENCE [LARGE SCALE GENOMIC DNA]</scope>
    <source>
        <strain evidence="2">WF-38-12</strain>
    </source>
</reference>
<dbReference type="OMA" id="APPRIMH"/>
<protein>
    <submittedName>
        <fullName evidence="2">Uncharacterized protein</fullName>
    </submittedName>
</protein>
<sequence>MTGTQSTELEVSRRHPQRRSLGSDNRHFSCLDPQTGQWTAAPPRIMHSHTNNRDMEHFASPSGSTPLPNGPSPATKQMLKLGRLAKIGVPVVAVVGLGYGISTFMEVQSQAQQQSLQEQERLRKNAMLMDAYGDKSSLEDMQRAMEHYHKVRFPV</sequence>